<evidence type="ECO:0000313" key="3">
    <source>
        <dbReference type="Proteomes" id="UP000006790"/>
    </source>
</evidence>
<dbReference type="Proteomes" id="UP000006790">
    <property type="component" value="Chromosome 6"/>
</dbReference>
<dbReference type="PANTHER" id="PTHR13016:SF0">
    <property type="entry name" value="AMME SYNDROME CANDIDATE GENE 1 PROTEIN"/>
    <property type="match status" value="1"/>
</dbReference>
<dbReference type="PROSITE" id="PS51112">
    <property type="entry name" value="AMMECR1"/>
    <property type="match status" value="1"/>
</dbReference>
<dbReference type="GeneID" id="11472274"/>
<organism evidence="2 3">
    <name type="scientific">Eremothecium cymbalariae (strain CBS 270.75 / DBVPG 7215 / KCTC 17166 / NRRL Y-17582)</name>
    <name type="common">Yeast</name>
    <dbReference type="NCBI Taxonomy" id="931890"/>
    <lineage>
        <taxon>Eukaryota</taxon>
        <taxon>Fungi</taxon>
        <taxon>Dikarya</taxon>
        <taxon>Ascomycota</taxon>
        <taxon>Saccharomycotina</taxon>
        <taxon>Saccharomycetes</taxon>
        <taxon>Saccharomycetales</taxon>
        <taxon>Saccharomycetaceae</taxon>
        <taxon>Eremothecium</taxon>
    </lineage>
</organism>
<dbReference type="Pfam" id="PF01871">
    <property type="entry name" value="AMMECR1"/>
    <property type="match status" value="1"/>
</dbReference>
<dbReference type="STRING" id="931890.G8JVG0"/>
<reference evidence="3" key="1">
    <citation type="journal article" date="2012" name="G3 (Bethesda)">
        <title>Pichia sorbitophila, an interspecies yeast hybrid reveals early steps of genome resolution following polyploidization.</title>
        <authorList>
            <person name="Leh Louis V."/>
            <person name="Despons L."/>
            <person name="Friedrich A."/>
            <person name="Martin T."/>
            <person name="Durrens P."/>
            <person name="Casaregola S."/>
            <person name="Neuveglise C."/>
            <person name="Fairhead C."/>
            <person name="Marck C."/>
            <person name="Cruz J.A."/>
            <person name="Straub M.L."/>
            <person name="Kugler V."/>
            <person name="Sacerdot C."/>
            <person name="Uzunov Z."/>
            <person name="Thierry A."/>
            <person name="Weiss S."/>
            <person name="Bleykasten C."/>
            <person name="De Montigny J."/>
            <person name="Jacques N."/>
            <person name="Jung P."/>
            <person name="Lemaire M."/>
            <person name="Mallet S."/>
            <person name="Morel G."/>
            <person name="Richard G.F."/>
            <person name="Sarkar A."/>
            <person name="Savel G."/>
            <person name="Schacherer J."/>
            <person name="Seret M.L."/>
            <person name="Talla E."/>
            <person name="Samson G."/>
            <person name="Jubin C."/>
            <person name="Poulain J."/>
            <person name="Vacherie B."/>
            <person name="Barbe V."/>
            <person name="Pelletier E."/>
            <person name="Sherman D.J."/>
            <person name="Westhof E."/>
            <person name="Weissenbach J."/>
            <person name="Baret P.V."/>
            <person name="Wincker P."/>
            <person name="Gaillardin C."/>
            <person name="Dujon B."/>
            <person name="Souciet J.L."/>
        </authorList>
    </citation>
    <scope>NUCLEOTIDE SEQUENCE [LARGE SCALE GENOMIC DNA]</scope>
    <source>
        <strain evidence="3">CBS 270.75 / DBVPG 7215 / KCTC 17166 / NRRL Y-17582</strain>
    </source>
</reference>
<dbReference type="InterPro" id="IPR023473">
    <property type="entry name" value="AMMECR1"/>
</dbReference>
<evidence type="ECO:0000313" key="2">
    <source>
        <dbReference type="EMBL" id="AET40639.1"/>
    </source>
</evidence>
<gene>
    <name evidence="2" type="ordered locus">Ecym_6257</name>
</gene>
<dbReference type="PANTHER" id="PTHR13016">
    <property type="entry name" value="AMMECR1 HOMOLOG"/>
    <property type="match status" value="1"/>
</dbReference>
<dbReference type="HOGENOM" id="CLU_052828_3_0_1"/>
<dbReference type="InterPro" id="IPR036071">
    <property type="entry name" value="AMMECR1_dom_sf"/>
</dbReference>
<dbReference type="OrthoDB" id="24630at2759"/>
<dbReference type="InterPro" id="IPR002733">
    <property type="entry name" value="AMMECR1_domain"/>
</dbReference>
<keyword evidence="3" id="KW-1185">Reference proteome</keyword>
<proteinExistence type="predicted"/>
<dbReference type="AlphaFoldDB" id="G8JVG0"/>
<accession>G8JVG0</accession>
<sequence>MCVFHGVFHDNPKSENGMPAKQVPSSPGNNFSSHLPSRLTELLLKGHIGKQKTMSDMQGSGSTPFTFYAFYQLYAHFNNEAVGLTFDTIKSKIYPRYALANGKEKEHSSLFVTWKKLGMDKTYQLRGCIGTFSKLPLLRGIEKYSLIAALQDSRFSPIGATELPKLKCSCNILSNFKSIYADGTGDIYDWKIGKHGVELLFTHPKTGKTCSATFLPEVMEEHNWTQIETFENLIEKAGCWQYVEQIMENYDQYFIEVIKYEGDKSELTYDEFESLLSKV</sequence>
<name>G8JVG0_ERECY</name>
<dbReference type="FunCoup" id="G8JVG0">
    <property type="interactions" value="1029"/>
</dbReference>
<dbReference type="eggNOG" id="KOG3274">
    <property type="taxonomic scope" value="Eukaryota"/>
</dbReference>
<dbReference type="OMA" id="TNEAFPL"/>
<dbReference type="KEGG" id="erc:Ecym_6257"/>
<dbReference type="NCBIfam" id="TIGR00296">
    <property type="entry name" value="TIGR00296 family protein"/>
    <property type="match status" value="1"/>
</dbReference>
<protein>
    <recommendedName>
        <fullName evidence="1">AMMECR1 domain-containing protein</fullName>
    </recommendedName>
</protein>
<dbReference type="Gene3D" id="3.30.700.20">
    <property type="entry name" value="Hypothetical protein ph0010, domain 1"/>
    <property type="match status" value="1"/>
</dbReference>
<dbReference type="EMBL" id="CP002502">
    <property type="protein sequence ID" value="AET40639.1"/>
    <property type="molecule type" value="Genomic_DNA"/>
</dbReference>
<dbReference type="InterPro" id="IPR027485">
    <property type="entry name" value="AMMECR1_N"/>
</dbReference>
<evidence type="ECO:0000259" key="1">
    <source>
        <dbReference type="PROSITE" id="PS51112"/>
    </source>
</evidence>
<dbReference type="InParanoid" id="G8JVG0"/>
<dbReference type="SUPFAM" id="SSF143447">
    <property type="entry name" value="AMMECR1-like"/>
    <property type="match status" value="1"/>
</dbReference>
<feature type="domain" description="AMMECR1" evidence="1">
    <location>
        <begin position="69"/>
        <end position="276"/>
    </location>
</feature>
<dbReference type="RefSeq" id="XP_003647456.1">
    <property type="nucleotide sequence ID" value="XM_003647408.1"/>
</dbReference>